<dbReference type="OrthoDB" id="2431073at2759"/>
<gene>
    <name evidence="1" type="ORF">Glove_196g44</name>
</gene>
<evidence type="ECO:0000313" key="2">
    <source>
        <dbReference type="Proteomes" id="UP000266861"/>
    </source>
</evidence>
<dbReference type="Proteomes" id="UP000266861">
    <property type="component" value="Unassembled WGS sequence"/>
</dbReference>
<dbReference type="AlphaFoldDB" id="A0A397IKW2"/>
<reference evidence="1 2" key="1">
    <citation type="submission" date="2018-08" db="EMBL/GenBank/DDBJ databases">
        <title>Genome and evolution of the arbuscular mycorrhizal fungus Diversispora epigaea (formerly Glomus versiforme) and its bacterial endosymbionts.</title>
        <authorList>
            <person name="Sun X."/>
            <person name="Fei Z."/>
            <person name="Harrison M."/>
        </authorList>
    </citation>
    <scope>NUCLEOTIDE SEQUENCE [LARGE SCALE GENOMIC DNA]</scope>
    <source>
        <strain evidence="1 2">IT104</strain>
    </source>
</reference>
<organism evidence="1 2">
    <name type="scientific">Diversispora epigaea</name>
    <dbReference type="NCBI Taxonomy" id="1348612"/>
    <lineage>
        <taxon>Eukaryota</taxon>
        <taxon>Fungi</taxon>
        <taxon>Fungi incertae sedis</taxon>
        <taxon>Mucoromycota</taxon>
        <taxon>Glomeromycotina</taxon>
        <taxon>Glomeromycetes</taxon>
        <taxon>Diversisporales</taxon>
        <taxon>Diversisporaceae</taxon>
        <taxon>Diversispora</taxon>
    </lineage>
</organism>
<proteinExistence type="predicted"/>
<dbReference type="EMBL" id="PQFF01000184">
    <property type="protein sequence ID" value="RHZ76515.1"/>
    <property type="molecule type" value="Genomic_DNA"/>
</dbReference>
<accession>A0A397IKW2</accession>
<protein>
    <submittedName>
        <fullName evidence="1">Uncharacterized protein</fullName>
    </submittedName>
</protein>
<evidence type="ECO:0000313" key="1">
    <source>
        <dbReference type="EMBL" id="RHZ76515.1"/>
    </source>
</evidence>
<comment type="caution">
    <text evidence="1">The sequence shown here is derived from an EMBL/GenBank/DDBJ whole genome shotgun (WGS) entry which is preliminary data.</text>
</comment>
<sequence length="108" mass="13244">MSFSYKRPTDLERHTHDYIDDYGFKLRMERINSDIAQIYFLDEYDELTRVPHGIKCFNTRNQTKEYIQELNGIRCFLITWQNDYVVKYFGNEILSIINQKQQSVYRHY</sequence>
<name>A0A397IKW2_9GLOM</name>
<keyword evidence="2" id="KW-1185">Reference proteome</keyword>